<evidence type="ECO:0000259" key="6">
    <source>
        <dbReference type="PROSITE" id="PS50126"/>
    </source>
</evidence>
<gene>
    <name evidence="7" type="primary">rpsA_1</name>
    <name evidence="7" type="ORF">Spb1_00730</name>
</gene>
<feature type="compositionally biased region" description="Low complexity" evidence="5">
    <location>
        <begin position="12"/>
        <end position="26"/>
    </location>
</feature>
<dbReference type="InterPro" id="IPR003029">
    <property type="entry name" value="S1_domain"/>
</dbReference>
<accession>A0A518GI44</accession>
<feature type="region of interest" description="Disordered" evidence="5">
    <location>
        <begin position="119"/>
        <end position="141"/>
    </location>
</feature>
<dbReference type="AlphaFoldDB" id="A0A518GI44"/>
<evidence type="ECO:0000256" key="5">
    <source>
        <dbReference type="SAM" id="MobiDB-lite"/>
    </source>
</evidence>
<dbReference type="GO" id="GO:0003735">
    <property type="term" value="F:structural constituent of ribosome"/>
    <property type="evidence" value="ECO:0007669"/>
    <property type="project" value="TreeGrafter"/>
</dbReference>
<dbReference type="PROSITE" id="PS50126">
    <property type="entry name" value="S1"/>
    <property type="match status" value="4"/>
</dbReference>
<feature type="domain" description="S1 motif" evidence="6">
    <location>
        <begin position="196"/>
        <end position="259"/>
    </location>
</feature>
<feature type="compositionally biased region" description="Polar residues" evidence="5">
    <location>
        <begin position="56"/>
        <end position="76"/>
    </location>
</feature>
<dbReference type="PANTHER" id="PTHR10724:SF7">
    <property type="entry name" value="SMALL RIBOSOMAL SUBUNIT PROTEIN BS1C"/>
    <property type="match status" value="1"/>
</dbReference>
<evidence type="ECO:0000256" key="1">
    <source>
        <dbReference type="ARBA" id="ARBA00006767"/>
    </source>
</evidence>
<keyword evidence="8" id="KW-1185">Reference proteome</keyword>
<organism evidence="7 8">
    <name type="scientific">Planctopirus ephydatiae</name>
    <dbReference type="NCBI Taxonomy" id="2528019"/>
    <lineage>
        <taxon>Bacteria</taxon>
        <taxon>Pseudomonadati</taxon>
        <taxon>Planctomycetota</taxon>
        <taxon>Planctomycetia</taxon>
        <taxon>Planctomycetales</taxon>
        <taxon>Planctomycetaceae</taxon>
        <taxon>Planctopirus</taxon>
    </lineage>
</organism>
<dbReference type="GO" id="GO:0022627">
    <property type="term" value="C:cytosolic small ribosomal subunit"/>
    <property type="evidence" value="ECO:0007669"/>
    <property type="project" value="TreeGrafter"/>
</dbReference>
<dbReference type="SMART" id="SM00316">
    <property type="entry name" value="S1"/>
    <property type="match status" value="4"/>
</dbReference>
<feature type="domain" description="S1 motif" evidence="6">
    <location>
        <begin position="275"/>
        <end position="341"/>
    </location>
</feature>
<dbReference type="Gene3D" id="2.40.50.140">
    <property type="entry name" value="Nucleic acid-binding proteins"/>
    <property type="match status" value="4"/>
</dbReference>
<comment type="function">
    <text evidence="4">Binds mRNA; thus facilitating recognition of the initiation point. It is needed to translate mRNA with a short Shine-Dalgarno (SD) purine-rich sequence.</text>
</comment>
<feature type="compositionally biased region" description="Basic and acidic residues" evidence="5">
    <location>
        <begin position="528"/>
        <end position="549"/>
    </location>
</feature>
<dbReference type="EMBL" id="CP036299">
    <property type="protein sequence ID" value="QDV28210.1"/>
    <property type="molecule type" value="Genomic_DNA"/>
</dbReference>
<reference evidence="7 8" key="1">
    <citation type="submission" date="2019-02" db="EMBL/GenBank/DDBJ databases">
        <title>Deep-cultivation of Planctomycetes and their phenomic and genomic characterization uncovers novel biology.</title>
        <authorList>
            <person name="Wiegand S."/>
            <person name="Jogler M."/>
            <person name="Boedeker C."/>
            <person name="Pinto D."/>
            <person name="Vollmers J."/>
            <person name="Rivas-Marin E."/>
            <person name="Kohn T."/>
            <person name="Peeters S.H."/>
            <person name="Heuer A."/>
            <person name="Rast P."/>
            <person name="Oberbeckmann S."/>
            <person name="Bunk B."/>
            <person name="Jeske O."/>
            <person name="Meyerdierks A."/>
            <person name="Storesund J.E."/>
            <person name="Kallscheuer N."/>
            <person name="Luecker S."/>
            <person name="Lage O.M."/>
            <person name="Pohl T."/>
            <person name="Merkel B.J."/>
            <person name="Hornburger P."/>
            <person name="Mueller R.-W."/>
            <person name="Bruemmer F."/>
            <person name="Labrenz M."/>
            <person name="Spormann A.M."/>
            <person name="Op den Camp H."/>
            <person name="Overmann J."/>
            <person name="Amann R."/>
            <person name="Jetten M.S.M."/>
            <person name="Mascher T."/>
            <person name="Medema M.H."/>
            <person name="Devos D.P."/>
            <person name="Kaster A.-K."/>
            <person name="Ovreas L."/>
            <person name="Rohde M."/>
            <person name="Galperin M.Y."/>
            <person name="Jogler C."/>
        </authorList>
    </citation>
    <scope>NUCLEOTIDE SEQUENCE [LARGE SCALE GENOMIC DNA]</scope>
    <source>
        <strain evidence="7 8">Spb1</strain>
    </source>
</reference>
<evidence type="ECO:0000256" key="3">
    <source>
        <dbReference type="ARBA" id="ARBA00023274"/>
    </source>
</evidence>
<feature type="compositionally biased region" description="Gly residues" evidence="5">
    <location>
        <begin position="552"/>
        <end position="563"/>
    </location>
</feature>
<evidence type="ECO:0000256" key="2">
    <source>
        <dbReference type="ARBA" id="ARBA00022980"/>
    </source>
</evidence>
<dbReference type="CDD" id="cd04465">
    <property type="entry name" value="S1_RPS1_repeat_ec2_hs2"/>
    <property type="match status" value="1"/>
</dbReference>
<comment type="similarity">
    <text evidence="1">Belongs to the bacterial ribosomal protein bS1 family.</text>
</comment>
<dbReference type="PANTHER" id="PTHR10724">
    <property type="entry name" value="30S RIBOSOMAL PROTEIN S1"/>
    <property type="match status" value="1"/>
</dbReference>
<keyword evidence="3" id="KW-0687">Ribonucleoprotein</keyword>
<dbReference type="RefSeq" id="WP_145294048.1">
    <property type="nucleotide sequence ID" value="NZ_CP036299.1"/>
</dbReference>
<keyword evidence="2 7" id="KW-0689">Ribosomal protein</keyword>
<dbReference type="KEGG" id="peh:Spb1_00730"/>
<protein>
    <submittedName>
        <fullName evidence="7">30S ribosomal protein S1</fullName>
    </submittedName>
</protein>
<dbReference type="SUPFAM" id="SSF50249">
    <property type="entry name" value="Nucleic acid-binding proteins"/>
    <property type="match status" value="4"/>
</dbReference>
<dbReference type="PRINTS" id="PR00681">
    <property type="entry name" value="RIBOSOMALS1"/>
</dbReference>
<dbReference type="InterPro" id="IPR035104">
    <property type="entry name" value="Ribosomal_protein_S1-like"/>
</dbReference>
<name>A0A518GI44_9PLAN</name>
<dbReference type="InterPro" id="IPR012340">
    <property type="entry name" value="NA-bd_OB-fold"/>
</dbReference>
<feature type="domain" description="S1 motif" evidence="6">
    <location>
        <begin position="362"/>
        <end position="430"/>
    </location>
</feature>
<evidence type="ECO:0000256" key="4">
    <source>
        <dbReference type="ARBA" id="ARBA00025604"/>
    </source>
</evidence>
<dbReference type="InterPro" id="IPR050437">
    <property type="entry name" value="Ribos_protein_bS1-like"/>
</dbReference>
<dbReference type="FunFam" id="2.40.50.140:FF:000103">
    <property type="entry name" value="protein RRP5 homolog"/>
    <property type="match status" value="1"/>
</dbReference>
<sequence length="570" mass="60455">MSGDGENKPVDASLSPEASSPAEPVSQVEPVTSAEIVAPTELSGAPQVVPGDSPVASASTAETSPPENSSTETVSPETAPVVTASAETAPTAAEPAEAPRKRVELNPTLSAKDGLAIPTYAADGQTPGVPQAATIPQGEPVEIPRTEELDPALEAELAAAMSGGAPTVAGASEIVGSGDSASVAAQITSEDQLAPGMKLKAKVQSVSPENTFVDLGFRSPGMLPTRNFPQGKPPHPGEEHLVIVEKYDAEQGLIYVNLTKSTRRARGNWDELQKGQIVEAYVTAVNKGGLEVAVGQIRAFLPASQVELGFVSSMDAFVGKKFPVEVTEVNPAKRNLVVSRKAILIAERKEAAASFWDKVEVGQKFTGTIKTIKDYGAFVDLGGVDGFLHVGEMSWTRIKHPSDCVREQQTVDVVVLSLDREKQKIGLGMRQLVQNPWNSAPETYAVGKTVSGKVTRITDFGAFIELEPGVEGMIHISELDYKRVKRVADVLKEGQQVDAQVLEIQPERQRISLSVKALKPKPEVVAPPKDEDLAPGKGQQYERKRKEPLRGGTTGNTGSGGLFGDPNSFR</sequence>
<feature type="domain" description="S1 motif" evidence="6">
    <location>
        <begin position="447"/>
        <end position="516"/>
    </location>
</feature>
<feature type="compositionally biased region" description="Low complexity" evidence="5">
    <location>
        <begin position="77"/>
        <end position="96"/>
    </location>
</feature>
<dbReference type="Proteomes" id="UP000315349">
    <property type="component" value="Chromosome"/>
</dbReference>
<dbReference type="OrthoDB" id="9804077at2"/>
<dbReference type="CDD" id="cd05688">
    <property type="entry name" value="S1_RPS1_repeat_ec3"/>
    <property type="match status" value="1"/>
</dbReference>
<proteinExistence type="inferred from homology"/>
<evidence type="ECO:0000313" key="8">
    <source>
        <dbReference type="Proteomes" id="UP000315349"/>
    </source>
</evidence>
<dbReference type="GO" id="GO:0003729">
    <property type="term" value="F:mRNA binding"/>
    <property type="evidence" value="ECO:0007669"/>
    <property type="project" value="TreeGrafter"/>
</dbReference>
<evidence type="ECO:0000313" key="7">
    <source>
        <dbReference type="EMBL" id="QDV28210.1"/>
    </source>
</evidence>
<dbReference type="GO" id="GO:0006412">
    <property type="term" value="P:translation"/>
    <property type="evidence" value="ECO:0007669"/>
    <property type="project" value="TreeGrafter"/>
</dbReference>
<dbReference type="Pfam" id="PF00575">
    <property type="entry name" value="S1"/>
    <property type="match status" value="3"/>
</dbReference>
<feature type="region of interest" description="Disordered" evidence="5">
    <location>
        <begin position="1"/>
        <end position="105"/>
    </location>
</feature>
<feature type="region of interest" description="Disordered" evidence="5">
    <location>
        <begin position="522"/>
        <end position="570"/>
    </location>
</feature>